<comment type="similarity">
    <text evidence="1">Belongs to the LytR/CpsA/Psr (LCP) family.</text>
</comment>
<feature type="transmembrane region" description="Helical" evidence="3">
    <location>
        <begin position="37"/>
        <end position="61"/>
    </location>
</feature>
<evidence type="ECO:0000256" key="2">
    <source>
        <dbReference type="SAM" id="MobiDB-lite"/>
    </source>
</evidence>
<evidence type="ECO:0000256" key="3">
    <source>
        <dbReference type="SAM" id="Phobius"/>
    </source>
</evidence>
<dbReference type="PANTHER" id="PTHR33392">
    <property type="entry name" value="POLYISOPRENYL-TEICHOIC ACID--PEPTIDOGLYCAN TEICHOIC ACID TRANSFERASE TAGU"/>
    <property type="match status" value="1"/>
</dbReference>
<accession>A0AB39MF01</accession>
<dbReference type="PANTHER" id="PTHR33392:SF6">
    <property type="entry name" value="POLYISOPRENYL-TEICHOIC ACID--PEPTIDOGLYCAN TEICHOIC ACID TRANSFERASE TAGU"/>
    <property type="match status" value="1"/>
</dbReference>
<feature type="region of interest" description="Disordered" evidence="2">
    <location>
        <begin position="1"/>
        <end position="33"/>
    </location>
</feature>
<dbReference type="Pfam" id="PF03816">
    <property type="entry name" value="LytR_cpsA_psr"/>
    <property type="match status" value="1"/>
</dbReference>
<reference evidence="5" key="1">
    <citation type="submission" date="2024-07" db="EMBL/GenBank/DDBJ databases">
        <authorList>
            <person name="Yu S.T."/>
        </authorList>
    </citation>
    <scope>NUCLEOTIDE SEQUENCE</scope>
    <source>
        <strain evidence="5">R08</strain>
    </source>
</reference>
<evidence type="ECO:0000313" key="5">
    <source>
        <dbReference type="EMBL" id="XDQ04738.1"/>
    </source>
</evidence>
<proteinExistence type="inferred from homology"/>
<feature type="compositionally biased region" description="Basic residues" evidence="2">
    <location>
        <begin position="20"/>
        <end position="33"/>
    </location>
</feature>
<sequence>MSAESTPEPAIPGDDGNNGPRHRAGGRKKDRSPRHKALLITAWVAAGVVVLGGTGAGYVYFKLNGNIKSVDINQALGTDRPVKVDNGSENILVLGSDSRSGTNKKLGGGTDDGSARSDTAMIIHVYKGHKKASVVSIPRDTLVDRPECTDTKGVTHDAASGVMFNEAYSTGGAACTVKTVESVSGLRMDHYLEVDFAGFEKLINELGGVQITTTKDIKDPQSHLNLKAGAHTLNGSQALGLVRTRHGVGDGSDLGRIQLQQAFIKALVNQVKHIGVLTSPTKLYELANTATQAVTTDSDLGSVNSLTSFANGLKGISSTNMNMVTMPVEYDPANPNRVIVEKAKAQMVWTALKNDRPIPAAATKGTATGEAKGVVTSS</sequence>
<dbReference type="EMBL" id="CP163431">
    <property type="protein sequence ID" value="XDQ04738.1"/>
    <property type="molecule type" value="Genomic_DNA"/>
</dbReference>
<keyword evidence="3" id="KW-0472">Membrane</keyword>
<evidence type="ECO:0000259" key="4">
    <source>
        <dbReference type="Pfam" id="PF03816"/>
    </source>
</evidence>
<keyword evidence="3" id="KW-0812">Transmembrane</keyword>
<feature type="region of interest" description="Disordered" evidence="2">
    <location>
        <begin position="95"/>
        <end position="114"/>
    </location>
</feature>
<keyword evidence="3" id="KW-1133">Transmembrane helix</keyword>
<dbReference type="AlphaFoldDB" id="A0AB39MF01"/>
<evidence type="ECO:0000256" key="1">
    <source>
        <dbReference type="ARBA" id="ARBA00006068"/>
    </source>
</evidence>
<dbReference type="InterPro" id="IPR004474">
    <property type="entry name" value="LytR_CpsA_psr"/>
</dbReference>
<dbReference type="InterPro" id="IPR050922">
    <property type="entry name" value="LytR/CpsA/Psr_CW_biosynth"/>
</dbReference>
<dbReference type="NCBIfam" id="TIGR00350">
    <property type="entry name" value="lytR_cpsA_psr"/>
    <property type="match status" value="1"/>
</dbReference>
<feature type="domain" description="Cell envelope-related transcriptional attenuator" evidence="4">
    <location>
        <begin position="116"/>
        <end position="272"/>
    </location>
</feature>
<organism evidence="5">
    <name type="scientific">Streptomyces sp. R08</name>
    <dbReference type="NCBI Taxonomy" id="3238624"/>
    <lineage>
        <taxon>Bacteria</taxon>
        <taxon>Bacillati</taxon>
        <taxon>Actinomycetota</taxon>
        <taxon>Actinomycetes</taxon>
        <taxon>Kitasatosporales</taxon>
        <taxon>Streptomycetaceae</taxon>
        <taxon>Streptomyces</taxon>
    </lineage>
</organism>
<dbReference type="Gene3D" id="3.40.630.190">
    <property type="entry name" value="LCP protein"/>
    <property type="match status" value="1"/>
</dbReference>
<dbReference type="RefSeq" id="WP_369190233.1">
    <property type="nucleotide sequence ID" value="NZ_CP163431.1"/>
</dbReference>
<protein>
    <submittedName>
        <fullName evidence="5">LCP family protein</fullName>
    </submittedName>
</protein>
<name>A0AB39MF01_9ACTN</name>
<gene>
    <name evidence="5" type="ORF">AB5J58_33380</name>
</gene>